<evidence type="ECO:0000313" key="1">
    <source>
        <dbReference type="EMBL" id="QDG52991.1"/>
    </source>
</evidence>
<gene>
    <name evidence="1" type="ORF">FIV42_20245</name>
</gene>
<dbReference type="Proteomes" id="UP000315995">
    <property type="component" value="Chromosome"/>
</dbReference>
<accession>A0A4Y6PXD6</accession>
<dbReference type="EMBL" id="CP041186">
    <property type="protein sequence ID" value="QDG52991.1"/>
    <property type="molecule type" value="Genomic_DNA"/>
</dbReference>
<organism evidence="1 2">
    <name type="scientific">Persicimonas caeni</name>
    <dbReference type="NCBI Taxonomy" id="2292766"/>
    <lineage>
        <taxon>Bacteria</taxon>
        <taxon>Deltaproteobacteria</taxon>
        <taxon>Bradymonadales</taxon>
        <taxon>Bradymonadaceae</taxon>
        <taxon>Persicimonas</taxon>
    </lineage>
</organism>
<dbReference type="RefSeq" id="WP_141199452.1">
    <property type="nucleotide sequence ID" value="NZ_CP041186.1"/>
</dbReference>
<accession>A0A5B8YCI2</accession>
<protein>
    <submittedName>
        <fullName evidence="1">Uncharacterized protein</fullName>
    </submittedName>
</protein>
<reference evidence="1 2" key="1">
    <citation type="submission" date="2019-06" db="EMBL/GenBank/DDBJ databases">
        <title>Persicimonas caeni gen. nov., sp. nov., a predatory bacterium isolated from solar saltern.</title>
        <authorList>
            <person name="Wang S."/>
        </authorList>
    </citation>
    <scope>NUCLEOTIDE SEQUENCE [LARGE SCALE GENOMIC DNA]</scope>
    <source>
        <strain evidence="1 2">YN101</strain>
    </source>
</reference>
<sequence length="283" mass="32097">MNIFNLIDKLEHAEHELQKTEFVAPCVLDGKVRTRLDGLVRTFAPSPAGFEGWGVFQPDGKRAALVEPASLATVERYLALFEPLRVLLVGKLSERSWVAFPANGSDMAQRFGQAHPMVVHLVDGGRAFDTVIARTDGGAWWFEESDRRADPRLAEDLRDALRHMWHPNRVRVRGMTPEMRSAYAMAWKEPDPESFDWTRPEGPKRPLEEALRRAGGQLRSYSDEGEYFNVEWATAEGKVHHSAIDKDDLTVISAGICLSGRDRDFDLQSLVGVVEGWNRQEWW</sequence>
<dbReference type="OrthoDB" id="451055at2"/>
<name>A0A4Y6PXD6_PERCE</name>
<proteinExistence type="predicted"/>
<dbReference type="AlphaFoldDB" id="A0A4Y6PXD6"/>
<keyword evidence="2" id="KW-1185">Reference proteome</keyword>
<evidence type="ECO:0000313" key="2">
    <source>
        <dbReference type="Proteomes" id="UP000315995"/>
    </source>
</evidence>